<dbReference type="RefSeq" id="XP_045959972.1">
    <property type="nucleotide sequence ID" value="XM_046107143.1"/>
</dbReference>
<dbReference type="EMBL" id="JAGPXC010000003">
    <property type="protein sequence ID" value="KAH6655707.1"/>
    <property type="molecule type" value="Genomic_DNA"/>
</dbReference>
<evidence type="ECO:0000313" key="3">
    <source>
        <dbReference type="Proteomes" id="UP000758603"/>
    </source>
</evidence>
<dbReference type="Proteomes" id="UP000758603">
    <property type="component" value="Unassembled WGS sequence"/>
</dbReference>
<sequence length="152" mass="16158">MGEISQPAPLTLENLKAISSPAYNTHCRAPASSVASEEDAASLFSDSRSVLSSTSSAPEDEDAPFTVRDASGEIITVYSSLEQAVRHSLLRAEQERRAEEEARQFAYAPLLTSPRALEDVAATSTSLDAAMVGAGYGGEDMDDDEDAYFSMG</sequence>
<name>A0A9P8UP80_9PEZI</name>
<evidence type="ECO:0000256" key="1">
    <source>
        <dbReference type="SAM" id="MobiDB-lite"/>
    </source>
</evidence>
<dbReference type="GeneID" id="70136034"/>
<gene>
    <name evidence="2" type="ORF">BKA67DRAFT_657629</name>
</gene>
<dbReference type="AlphaFoldDB" id="A0A9P8UP80"/>
<feature type="compositionally biased region" description="Low complexity" evidence="1">
    <location>
        <begin position="46"/>
        <end position="56"/>
    </location>
</feature>
<keyword evidence="3" id="KW-1185">Reference proteome</keyword>
<proteinExistence type="predicted"/>
<protein>
    <submittedName>
        <fullName evidence="2">Uncharacterized protein</fullName>
    </submittedName>
</protein>
<dbReference type="OrthoDB" id="4774766at2759"/>
<evidence type="ECO:0000313" key="2">
    <source>
        <dbReference type="EMBL" id="KAH6655707.1"/>
    </source>
</evidence>
<reference evidence="2" key="1">
    <citation type="journal article" date="2021" name="Nat. Commun.">
        <title>Genetic determinants of endophytism in the Arabidopsis root mycobiome.</title>
        <authorList>
            <person name="Mesny F."/>
            <person name="Miyauchi S."/>
            <person name="Thiergart T."/>
            <person name="Pickel B."/>
            <person name="Atanasova L."/>
            <person name="Karlsson M."/>
            <person name="Huettel B."/>
            <person name="Barry K.W."/>
            <person name="Haridas S."/>
            <person name="Chen C."/>
            <person name="Bauer D."/>
            <person name="Andreopoulos W."/>
            <person name="Pangilinan J."/>
            <person name="LaButti K."/>
            <person name="Riley R."/>
            <person name="Lipzen A."/>
            <person name="Clum A."/>
            <person name="Drula E."/>
            <person name="Henrissat B."/>
            <person name="Kohler A."/>
            <person name="Grigoriev I.V."/>
            <person name="Martin F.M."/>
            <person name="Hacquard S."/>
        </authorList>
    </citation>
    <scope>NUCLEOTIDE SEQUENCE</scope>
    <source>
        <strain evidence="2">MPI-SDFR-AT-0073</strain>
    </source>
</reference>
<comment type="caution">
    <text evidence="2">The sequence shown here is derived from an EMBL/GenBank/DDBJ whole genome shotgun (WGS) entry which is preliminary data.</text>
</comment>
<feature type="region of interest" description="Disordered" evidence="1">
    <location>
        <begin position="46"/>
        <end position="65"/>
    </location>
</feature>
<accession>A0A9P8UP80</accession>
<organism evidence="2 3">
    <name type="scientific">Truncatella angustata</name>
    <dbReference type="NCBI Taxonomy" id="152316"/>
    <lineage>
        <taxon>Eukaryota</taxon>
        <taxon>Fungi</taxon>
        <taxon>Dikarya</taxon>
        <taxon>Ascomycota</taxon>
        <taxon>Pezizomycotina</taxon>
        <taxon>Sordariomycetes</taxon>
        <taxon>Xylariomycetidae</taxon>
        <taxon>Amphisphaeriales</taxon>
        <taxon>Sporocadaceae</taxon>
        <taxon>Truncatella</taxon>
    </lineage>
</organism>